<accession>A0A0G4IWU5</accession>
<dbReference type="EMBL" id="OVEO01000020">
    <property type="protein sequence ID" value="SPR02104.1"/>
    <property type="molecule type" value="Genomic_DNA"/>
</dbReference>
<evidence type="ECO:0000313" key="3">
    <source>
        <dbReference type="Proteomes" id="UP000039324"/>
    </source>
</evidence>
<reference evidence="1 3" key="1">
    <citation type="submission" date="2015-02" db="EMBL/GenBank/DDBJ databases">
        <authorList>
            <person name="Chooi Y.-H."/>
        </authorList>
    </citation>
    <scope>NUCLEOTIDE SEQUENCE [LARGE SCALE GENOMIC DNA]</scope>
    <source>
        <strain evidence="1">E3</strain>
    </source>
</reference>
<dbReference type="AlphaFoldDB" id="A0A0G4IWU5"/>
<dbReference type="EMBL" id="CDSF01000094">
    <property type="protein sequence ID" value="CEO99803.1"/>
    <property type="molecule type" value="Genomic_DNA"/>
</dbReference>
<organism evidence="1 3">
    <name type="scientific">Plasmodiophora brassicae</name>
    <name type="common">Clubroot disease agent</name>
    <dbReference type="NCBI Taxonomy" id="37360"/>
    <lineage>
        <taxon>Eukaryota</taxon>
        <taxon>Sar</taxon>
        <taxon>Rhizaria</taxon>
        <taxon>Endomyxa</taxon>
        <taxon>Phytomyxea</taxon>
        <taxon>Plasmodiophorida</taxon>
        <taxon>Plasmodiophoridae</taxon>
        <taxon>Plasmodiophora</taxon>
    </lineage>
</organism>
<keyword evidence="3" id="KW-1185">Reference proteome</keyword>
<proteinExistence type="predicted"/>
<gene>
    <name evidence="1" type="ORF">PBRA_007537</name>
    <name evidence="2" type="ORF">PLBR_LOCUS9319</name>
</gene>
<dbReference type="Proteomes" id="UP000039324">
    <property type="component" value="Unassembled WGS sequence"/>
</dbReference>
<dbReference type="Proteomes" id="UP000290189">
    <property type="component" value="Unassembled WGS sequence"/>
</dbReference>
<geneLocation type="mitochondrion" evidence="2"/>
<reference evidence="2 4" key="2">
    <citation type="submission" date="2018-03" db="EMBL/GenBank/DDBJ databases">
        <authorList>
            <person name="Fogelqvist J."/>
        </authorList>
    </citation>
    <scope>NUCLEOTIDE SEQUENCE [LARGE SCALE GENOMIC DNA]</scope>
</reference>
<keyword evidence="2" id="KW-0496">Mitochondrion</keyword>
<evidence type="ECO:0000313" key="2">
    <source>
        <dbReference type="EMBL" id="SPR02104.1"/>
    </source>
</evidence>
<evidence type="ECO:0000313" key="4">
    <source>
        <dbReference type="Proteomes" id="UP000290189"/>
    </source>
</evidence>
<evidence type="ECO:0000313" key="1">
    <source>
        <dbReference type="EMBL" id="CEO99803.1"/>
    </source>
</evidence>
<name>A0A0G4IWU5_PLABS</name>
<protein>
    <submittedName>
        <fullName evidence="1">Uncharacterized protein</fullName>
    </submittedName>
</protein>
<sequence>MSWRTVAADAHTDVVRLVASLSLRRFRPNELRWRWWDHHVDYTNAAARALEPHRWRDLVAFGAGHPLCLVPIPSRKRADGSPASICYYHNSLADEDDRQRADCFLLMDQDEYRAGGLPWFVLSLYGEFVGTKGLGLVRGVYTAGAPFPPGRVLDLLLNVLLDRDHRRVQFLDGSASIPASPP</sequence>